<dbReference type="PROSITE" id="PS50885">
    <property type="entry name" value="HAMP"/>
    <property type="match status" value="1"/>
</dbReference>
<comment type="catalytic activity">
    <reaction evidence="1">
        <text>ATP + protein L-histidine = ADP + protein N-phospho-L-histidine.</text>
        <dbReference type="EC" id="2.7.13.3"/>
    </reaction>
</comment>
<feature type="transmembrane region" description="Helical" evidence="10">
    <location>
        <begin position="54"/>
        <end position="77"/>
    </location>
</feature>
<dbReference type="PRINTS" id="PR00344">
    <property type="entry name" value="BCTRLSENSOR"/>
</dbReference>
<keyword evidence="10" id="KW-1133">Transmembrane helix</keyword>
<keyword evidence="8" id="KW-0175">Coiled coil</keyword>
<dbReference type="RefSeq" id="WP_283754376.1">
    <property type="nucleotide sequence ID" value="NZ_JAQOSP010000093.1"/>
</dbReference>
<evidence type="ECO:0000256" key="3">
    <source>
        <dbReference type="ARBA" id="ARBA00012438"/>
    </source>
</evidence>
<dbReference type="CDD" id="cd16922">
    <property type="entry name" value="HATPase_EvgS-ArcB-TorS-like"/>
    <property type="match status" value="1"/>
</dbReference>
<gene>
    <name evidence="13" type="ORF">PMG71_14380</name>
</gene>
<evidence type="ECO:0000256" key="9">
    <source>
        <dbReference type="SAM" id="MobiDB-lite"/>
    </source>
</evidence>
<feature type="domain" description="HAMP" evidence="12">
    <location>
        <begin position="398"/>
        <end position="450"/>
    </location>
</feature>
<keyword evidence="13" id="KW-0547">Nucleotide-binding</keyword>
<evidence type="ECO:0000256" key="2">
    <source>
        <dbReference type="ARBA" id="ARBA00004370"/>
    </source>
</evidence>
<proteinExistence type="predicted"/>
<dbReference type="CDD" id="cd06225">
    <property type="entry name" value="HAMP"/>
    <property type="match status" value="1"/>
</dbReference>
<dbReference type="SMART" id="SM00388">
    <property type="entry name" value="HisKA"/>
    <property type="match status" value="1"/>
</dbReference>
<dbReference type="SUPFAM" id="SSF47384">
    <property type="entry name" value="Homodimeric domain of signal transducing histidine kinase"/>
    <property type="match status" value="1"/>
</dbReference>
<keyword evidence="7" id="KW-0902">Two-component regulatory system</keyword>
<evidence type="ECO:0000256" key="6">
    <source>
        <dbReference type="ARBA" id="ARBA00022777"/>
    </source>
</evidence>
<feature type="compositionally biased region" description="Polar residues" evidence="9">
    <location>
        <begin position="1"/>
        <end position="10"/>
    </location>
</feature>
<dbReference type="InterPro" id="IPR005467">
    <property type="entry name" value="His_kinase_dom"/>
</dbReference>
<keyword evidence="10" id="KW-0472">Membrane</keyword>
<dbReference type="Pfam" id="PF00512">
    <property type="entry name" value="HisKA"/>
    <property type="match status" value="1"/>
</dbReference>
<feature type="domain" description="Histidine kinase" evidence="11">
    <location>
        <begin position="507"/>
        <end position="727"/>
    </location>
</feature>
<keyword evidence="14" id="KW-1185">Reference proteome</keyword>
<dbReference type="Gene3D" id="1.10.287.130">
    <property type="match status" value="1"/>
</dbReference>
<dbReference type="SMART" id="SM00387">
    <property type="entry name" value="HATPase_c"/>
    <property type="match status" value="1"/>
</dbReference>
<evidence type="ECO:0000256" key="7">
    <source>
        <dbReference type="ARBA" id="ARBA00023012"/>
    </source>
</evidence>
<evidence type="ECO:0000256" key="5">
    <source>
        <dbReference type="ARBA" id="ARBA00022679"/>
    </source>
</evidence>
<evidence type="ECO:0000259" key="12">
    <source>
        <dbReference type="PROSITE" id="PS50885"/>
    </source>
</evidence>
<dbReference type="InterPro" id="IPR036097">
    <property type="entry name" value="HisK_dim/P_sf"/>
</dbReference>
<dbReference type="Gene3D" id="3.30.565.10">
    <property type="entry name" value="Histidine kinase-like ATPase, C-terminal domain"/>
    <property type="match status" value="1"/>
</dbReference>
<sequence length="991" mass="110649">MDHPNSSDLTVSEAPLTHPTSNPQLLSPKSLHPPSARVGFIQWFKNLPIRQKQLIGLFTSEIISIVGLVGVGAYLIIKSGRNQLENQAKSELAVSQINYNIKIDQMGFGFRGQSDNLAIIQAAKYHRQDQPIPPELEAQVHQILENELRARNIEYATLVGNNLEIIVNGNHNRTGGLFNPNNLVKTALNTGEQIKTSEIISWQDLESESPEHLAALTPGKPGLIRYTITPVKDPQTNKPIAVLVSGDLVNKKLKIVQSTLEALDGGYSGIYLYDPPTQEFHLITSIKKIDDRSQSSAYAAVYNEYVLDYQLPDFSLLQKAINTPNQNPVTQRIQLGEQQYTVAAKAIHNYQGQPIGILVRGTSETSLAELTQESLLFQAIVAAFALGIDIILAILLGITITRPIKRLQQVTQSFSQGNLRARSPVISTDEIGHLTANFNQMADRILNAFQEIQHHTQSQAELNLELLAEIEQRKAVEEALRNSQEQLEEAKQAAESANQAKSEFLANMSHELRTPLNGILGYAQILERNTQLTCEYGKAISVIHQCGSHLLTLINDVLDLSKIEARKLELVTHNIDFPNFLQTIVHLLQVRAHSQNLTLTYQWVNEIPQVIYADEKRLRQVLINLLGNAIKFTDAGEVTFTVEVLDCADFATLKFVIADTGIGMTEEQIKKIFSPFEQVGDREKNSQGTGLGLAISQQIIRLMGSEITVTSTLGEGSRFEFILDLEYQNDRGLEAPVALGTKVRGYEGKGKKVLILSRCGFKAFNWDRRLYDSGGLIQDLLTSLGFEVMMGELGEIGQFWDRKPDLIIVDGLGGDSLRNPFGEHPQHSPQILDRLRSHPQFQDTPILTTVDPCLINPEASTLNREKNGVICKPIQLEELLCQLERLLNLTWIYEEEYTVGLEKGEAQHSSLELMIVDAHSLDHLCHLAQQGNLKGIIREADTLEKQDRRLQPLAQHIRELALKFEEEELLALLTQLQAQGESNQKISPIRE</sequence>
<keyword evidence="10" id="KW-0812">Transmembrane</keyword>
<feature type="transmembrane region" description="Helical" evidence="10">
    <location>
        <begin position="375"/>
        <end position="398"/>
    </location>
</feature>
<feature type="region of interest" description="Disordered" evidence="9">
    <location>
        <begin position="1"/>
        <end position="29"/>
    </location>
</feature>
<dbReference type="SUPFAM" id="SSF52172">
    <property type="entry name" value="CheY-like"/>
    <property type="match status" value="1"/>
</dbReference>
<dbReference type="PANTHER" id="PTHR43047">
    <property type="entry name" value="TWO-COMPONENT HISTIDINE PROTEIN KINASE"/>
    <property type="match status" value="1"/>
</dbReference>
<dbReference type="InterPro" id="IPR003660">
    <property type="entry name" value="HAMP_dom"/>
</dbReference>
<comment type="subcellular location">
    <subcellularLocation>
        <location evidence="2">Membrane</location>
    </subcellularLocation>
</comment>
<keyword evidence="6" id="KW-0418">Kinase</keyword>
<evidence type="ECO:0000256" key="4">
    <source>
        <dbReference type="ARBA" id="ARBA00022553"/>
    </source>
</evidence>
<evidence type="ECO:0000256" key="10">
    <source>
        <dbReference type="SAM" id="Phobius"/>
    </source>
</evidence>
<dbReference type="InterPro" id="IPR003661">
    <property type="entry name" value="HisK_dim/P_dom"/>
</dbReference>
<dbReference type="InterPro" id="IPR003594">
    <property type="entry name" value="HATPase_dom"/>
</dbReference>
<evidence type="ECO:0000313" key="13">
    <source>
        <dbReference type="EMBL" id="MDJ1170615.1"/>
    </source>
</evidence>
<keyword evidence="13" id="KW-0067">ATP-binding</keyword>
<keyword evidence="4" id="KW-0597">Phosphoprotein</keyword>
<dbReference type="SMART" id="SM00304">
    <property type="entry name" value="HAMP"/>
    <property type="match status" value="1"/>
</dbReference>
<dbReference type="Pfam" id="PF02518">
    <property type="entry name" value="HATPase_c"/>
    <property type="match status" value="1"/>
</dbReference>
<dbReference type="SUPFAM" id="SSF158472">
    <property type="entry name" value="HAMP domain-like"/>
    <property type="match status" value="1"/>
</dbReference>
<keyword evidence="5" id="KW-0808">Transferase</keyword>
<dbReference type="PANTHER" id="PTHR43047:SF72">
    <property type="entry name" value="OSMOSENSING HISTIDINE PROTEIN KINASE SLN1"/>
    <property type="match status" value="1"/>
</dbReference>
<evidence type="ECO:0000256" key="8">
    <source>
        <dbReference type="SAM" id="Coils"/>
    </source>
</evidence>
<organism evidence="13 14">
    <name type="scientific">Roseofilum acuticapitatum BLCC-M154</name>
    <dbReference type="NCBI Taxonomy" id="3022444"/>
    <lineage>
        <taxon>Bacteria</taxon>
        <taxon>Bacillati</taxon>
        <taxon>Cyanobacteriota</taxon>
        <taxon>Cyanophyceae</taxon>
        <taxon>Desertifilales</taxon>
        <taxon>Desertifilaceae</taxon>
        <taxon>Roseofilum</taxon>
        <taxon>Roseofilum acuticapitatum</taxon>
    </lineage>
</organism>
<dbReference type="InterPro" id="IPR004358">
    <property type="entry name" value="Sig_transdc_His_kin-like_C"/>
</dbReference>
<name>A0ABT7AUR9_9CYAN</name>
<evidence type="ECO:0000313" key="14">
    <source>
        <dbReference type="Proteomes" id="UP001235303"/>
    </source>
</evidence>
<comment type="caution">
    <text evidence="13">The sequence shown here is derived from an EMBL/GenBank/DDBJ whole genome shotgun (WGS) entry which is preliminary data.</text>
</comment>
<dbReference type="EMBL" id="JAQOSP010000093">
    <property type="protein sequence ID" value="MDJ1170615.1"/>
    <property type="molecule type" value="Genomic_DNA"/>
</dbReference>
<dbReference type="GO" id="GO:0005524">
    <property type="term" value="F:ATP binding"/>
    <property type="evidence" value="ECO:0007669"/>
    <property type="project" value="UniProtKB-KW"/>
</dbReference>
<dbReference type="CDD" id="cd00082">
    <property type="entry name" value="HisKA"/>
    <property type="match status" value="1"/>
</dbReference>
<dbReference type="InterPro" id="IPR036890">
    <property type="entry name" value="HATPase_C_sf"/>
</dbReference>
<feature type="compositionally biased region" description="Polar residues" evidence="9">
    <location>
        <begin position="18"/>
        <end position="27"/>
    </location>
</feature>
<evidence type="ECO:0000256" key="1">
    <source>
        <dbReference type="ARBA" id="ARBA00000085"/>
    </source>
</evidence>
<dbReference type="SUPFAM" id="SSF55874">
    <property type="entry name" value="ATPase domain of HSP90 chaperone/DNA topoisomerase II/histidine kinase"/>
    <property type="match status" value="1"/>
</dbReference>
<reference evidence="13 14" key="1">
    <citation type="submission" date="2023-01" db="EMBL/GenBank/DDBJ databases">
        <title>Novel diversity within Roseofilum (Cyanobacteria; Desertifilaceae) from marine benthic mats with descriptions of four novel species.</title>
        <authorList>
            <person name="Wang Y."/>
            <person name="Berthold D.E."/>
            <person name="Hu J."/>
            <person name="Lefler F.W."/>
            <person name="Laughinghouse H.D. IV."/>
        </authorList>
    </citation>
    <scope>NUCLEOTIDE SEQUENCE [LARGE SCALE GENOMIC DNA]</scope>
    <source>
        <strain evidence="13 14">BLCC-M154</strain>
    </source>
</reference>
<dbReference type="InterPro" id="IPR011006">
    <property type="entry name" value="CheY-like_superfamily"/>
</dbReference>
<protein>
    <recommendedName>
        <fullName evidence="3">histidine kinase</fullName>
        <ecNumber evidence="3">2.7.13.3</ecNumber>
    </recommendedName>
</protein>
<evidence type="ECO:0000259" key="11">
    <source>
        <dbReference type="PROSITE" id="PS50109"/>
    </source>
</evidence>
<feature type="coiled-coil region" evidence="8">
    <location>
        <begin position="466"/>
        <end position="507"/>
    </location>
</feature>
<dbReference type="Gene3D" id="6.10.340.10">
    <property type="match status" value="1"/>
</dbReference>
<dbReference type="Pfam" id="PF00672">
    <property type="entry name" value="HAMP"/>
    <property type="match status" value="1"/>
</dbReference>
<dbReference type="EC" id="2.7.13.3" evidence="3"/>
<dbReference type="PROSITE" id="PS50109">
    <property type="entry name" value="HIS_KIN"/>
    <property type="match status" value="1"/>
</dbReference>
<accession>A0ABT7AUR9</accession>
<dbReference type="Proteomes" id="UP001235303">
    <property type="component" value="Unassembled WGS sequence"/>
</dbReference>